<evidence type="ECO:0000313" key="4">
    <source>
        <dbReference type="EMBL" id="RJG22841.1"/>
    </source>
</evidence>
<dbReference type="InterPro" id="IPR006162">
    <property type="entry name" value="Ppantetheine_attach_site"/>
</dbReference>
<evidence type="ECO:0000259" key="3">
    <source>
        <dbReference type="PROSITE" id="PS50075"/>
    </source>
</evidence>
<protein>
    <submittedName>
        <fullName evidence="4">Acyl carrier protein</fullName>
    </submittedName>
</protein>
<keyword evidence="1" id="KW-0596">Phosphopantetheine</keyword>
<dbReference type="OrthoDB" id="2652699at2"/>
<reference evidence="4 5" key="1">
    <citation type="submission" date="2018-09" db="EMBL/GenBank/DDBJ databases">
        <title>Paenibacillus SK2017-BO5.</title>
        <authorList>
            <person name="Piskunova J.V."/>
            <person name="Dubiley S.A."/>
            <person name="Severinov K.V."/>
        </authorList>
    </citation>
    <scope>NUCLEOTIDE SEQUENCE [LARGE SCALE GENOMIC DNA]</scope>
    <source>
        <strain evidence="4 5">BO5</strain>
    </source>
</reference>
<dbReference type="AlphaFoldDB" id="A0A3A3H1R8"/>
<evidence type="ECO:0000313" key="5">
    <source>
        <dbReference type="Proteomes" id="UP000266177"/>
    </source>
</evidence>
<gene>
    <name evidence="4" type="ORF">DQX05_16400</name>
</gene>
<dbReference type="Pfam" id="PF00550">
    <property type="entry name" value="PP-binding"/>
    <property type="match status" value="1"/>
</dbReference>
<evidence type="ECO:0000256" key="2">
    <source>
        <dbReference type="ARBA" id="ARBA00022553"/>
    </source>
</evidence>
<comment type="caution">
    <text evidence="4">The sequence shown here is derived from an EMBL/GenBank/DDBJ whole genome shotgun (WGS) entry which is preliminary data.</text>
</comment>
<keyword evidence="2" id="KW-0597">Phosphoprotein</keyword>
<feature type="domain" description="Carrier" evidence="3">
    <location>
        <begin position="1"/>
        <end position="83"/>
    </location>
</feature>
<accession>A0A3A3H1R8</accession>
<dbReference type="InterPro" id="IPR009081">
    <property type="entry name" value="PP-bd_ACP"/>
</dbReference>
<dbReference type="EMBL" id="QYZD01000014">
    <property type="protein sequence ID" value="RJG22841.1"/>
    <property type="molecule type" value="Genomic_DNA"/>
</dbReference>
<sequence length="83" mass="9672">MNEQNIKEILKTIVMEITEIEDFEEDQNFIEDLGIDSMMTIEIVARIEKKFKITVPESDLPRLTNLHQTCLCVQEIISEMQTA</sequence>
<proteinExistence type="predicted"/>
<dbReference type="InterPro" id="IPR036736">
    <property type="entry name" value="ACP-like_sf"/>
</dbReference>
<dbReference type="SUPFAM" id="SSF47336">
    <property type="entry name" value="ACP-like"/>
    <property type="match status" value="1"/>
</dbReference>
<dbReference type="PROSITE" id="PS00012">
    <property type="entry name" value="PHOSPHOPANTETHEINE"/>
    <property type="match status" value="1"/>
</dbReference>
<name>A0A3A3H1R8_PANTH</name>
<dbReference type="PROSITE" id="PS50075">
    <property type="entry name" value="CARRIER"/>
    <property type="match status" value="1"/>
</dbReference>
<dbReference type="Proteomes" id="UP000266177">
    <property type="component" value="Unassembled WGS sequence"/>
</dbReference>
<organism evidence="4 5">
    <name type="scientific">Paenibacillus thiaminolyticus</name>
    <name type="common">Bacillus thiaminolyticus</name>
    <dbReference type="NCBI Taxonomy" id="49283"/>
    <lineage>
        <taxon>Bacteria</taxon>
        <taxon>Bacillati</taxon>
        <taxon>Bacillota</taxon>
        <taxon>Bacilli</taxon>
        <taxon>Bacillales</taxon>
        <taxon>Paenibacillaceae</taxon>
        <taxon>Paenibacillus</taxon>
    </lineage>
</organism>
<dbReference type="RefSeq" id="WP_119794650.1">
    <property type="nucleotide sequence ID" value="NZ_CP160395.1"/>
</dbReference>
<dbReference type="Gene3D" id="1.10.1200.10">
    <property type="entry name" value="ACP-like"/>
    <property type="match status" value="1"/>
</dbReference>
<evidence type="ECO:0000256" key="1">
    <source>
        <dbReference type="ARBA" id="ARBA00022450"/>
    </source>
</evidence>